<evidence type="ECO:0000256" key="5">
    <source>
        <dbReference type="ARBA" id="ARBA00013177"/>
    </source>
</evidence>
<dbReference type="EC" id="1.1.99.29" evidence="5"/>
<evidence type="ECO:0000256" key="3">
    <source>
        <dbReference type="ARBA" id="ARBA00010790"/>
    </source>
</evidence>
<comment type="function">
    <text evidence="9">Catalyzes the single-oxidation or sequential double oxidation reaction of carbohydrates primarily at carbon-2 and/or carbon-3 with the concomitant reduction of the flavin. The enzyme exhibits a broad sugar substrate specificity, oxidizing different aldopyranoses to the corresponding C-1, C-2, C-3 or C-1,2, C-2,3 and C-3,4 (di)dehydro sugars with substrate-specific regioselectivity. Accepts only a narrow range of electron acceptors such as substituted benzoquinones and complexed metal ions and reacts extremely slowly with O(2) as acceptor. May play a role in the natural recycling of plant matter by oxidizing all major monosaccharides in lignocellulose and by reducing quinone compounds or reactive radical species generated during lignin depolymerization.</text>
</comment>
<accession>A8N894</accession>
<dbReference type="HOGENOM" id="CLU_002865_6_3_1"/>
<dbReference type="AlphaFoldDB" id="A8N894"/>
<comment type="catalytic activity">
    <reaction evidence="14">
        <text>a pyranoside + acceptor = a pyranosid-3,4-diulose + reduced acceptor.</text>
        <dbReference type="EC" id="1.1.99.29"/>
    </reaction>
</comment>
<dbReference type="InterPro" id="IPR036188">
    <property type="entry name" value="FAD/NAD-bd_sf"/>
</dbReference>
<evidence type="ECO:0000256" key="1">
    <source>
        <dbReference type="ARBA" id="ARBA00001974"/>
    </source>
</evidence>
<dbReference type="OrthoDB" id="269227at2759"/>
<dbReference type="OMA" id="NNQYKTE"/>
<evidence type="ECO:0000256" key="11">
    <source>
        <dbReference type="ARBA" id="ARBA00034010"/>
    </source>
</evidence>
<dbReference type="KEGG" id="cci:CC1G_03941"/>
<dbReference type="eggNOG" id="KOG1238">
    <property type="taxonomic scope" value="Eukaryota"/>
</dbReference>
<dbReference type="InParanoid" id="A8N894"/>
<evidence type="ECO:0000313" key="18">
    <source>
        <dbReference type="EMBL" id="EAU90672.2"/>
    </source>
</evidence>
<dbReference type="GO" id="GO:0005576">
    <property type="term" value="C:extracellular region"/>
    <property type="evidence" value="ECO:0007669"/>
    <property type="project" value="UniProtKB-SubCell"/>
</dbReference>
<organism evidence="18 19">
    <name type="scientific">Coprinopsis cinerea (strain Okayama-7 / 130 / ATCC MYA-4618 / FGSC 9003)</name>
    <name type="common">Inky cap fungus</name>
    <name type="synonym">Hormographiella aspergillata</name>
    <dbReference type="NCBI Taxonomy" id="240176"/>
    <lineage>
        <taxon>Eukaryota</taxon>
        <taxon>Fungi</taxon>
        <taxon>Dikarya</taxon>
        <taxon>Basidiomycota</taxon>
        <taxon>Agaricomycotina</taxon>
        <taxon>Agaricomycetes</taxon>
        <taxon>Agaricomycetidae</taxon>
        <taxon>Agaricales</taxon>
        <taxon>Agaricineae</taxon>
        <taxon>Psathyrellaceae</taxon>
        <taxon>Coprinopsis</taxon>
    </lineage>
</organism>
<keyword evidence="7" id="KW-0285">Flavoprotein</keyword>
<dbReference type="Pfam" id="PF00732">
    <property type="entry name" value="GMC_oxred_N"/>
    <property type="match status" value="1"/>
</dbReference>
<keyword evidence="16" id="KW-0732">Signal</keyword>
<dbReference type="Gene3D" id="3.30.560.10">
    <property type="entry name" value="Glucose Oxidase, domain 3"/>
    <property type="match status" value="1"/>
</dbReference>
<evidence type="ECO:0000256" key="4">
    <source>
        <dbReference type="ARBA" id="ARBA00011245"/>
    </source>
</evidence>
<dbReference type="GO" id="GO:0050660">
    <property type="term" value="F:flavin adenine dinucleotide binding"/>
    <property type="evidence" value="ECO:0007669"/>
    <property type="project" value="InterPro"/>
</dbReference>
<evidence type="ECO:0000256" key="12">
    <source>
        <dbReference type="ARBA" id="ARBA00034029"/>
    </source>
</evidence>
<name>A8N894_COPC7</name>
<comment type="similarity">
    <text evidence="3">Belongs to the GMC oxidoreductase family.</text>
</comment>
<evidence type="ECO:0000259" key="17">
    <source>
        <dbReference type="PROSITE" id="PS00624"/>
    </source>
</evidence>
<feature type="signal peptide" evidence="16">
    <location>
        <begin position="1"/>
        <end position="28"/>
    </location>
</feature>
<evidence type="ECO:0000256" key="6">
    <source>
        <dbReference type="ARBA" id="ARBA00022525"/>
    </source>
</evidence>
<feature type="domain" description="Glucose-methanol-choline oxidoreductase N-terminal" evidence="17">
    <location>
        <begin position="311"/>
        <end position="325"/>
    </location>
</feature>
<dbReference type="SUPFAM" id="SSF54373">
    <property type="entry name" value="FAD-linked reductases, C-terminal domain"/>
    <property type="match status" value="1"/>
</dbReference>
<comment type="subcellular location">
    <subcellularLocation>
        <location evidence="2">Secreted</location>
    </subcellularLocation>
</comment>
<evidence type="ECO:0000256" key="13">
    <source>
        <dbReference type="ARBA" id="ARBA00034050"/>
    </source>
</evidence>
<evidence type="ECO:0000256" key="7">
    <source>
        <dbReference type="ARBA" id="ARBA00022630"/>
    </source>
</evidence>
<dbReference type="VEuPathDB" id="FungiDB:CC1G_03941"/>
<keyword evidence="8 15" id="KW-0274">FAD</keyword>
<evidence type="ECO:0000256" key="10">
    <source>
        <dbReference type="ARBA" id="ARBA00033986"/>
    </source>
</evidence>
<evidence type="ECO:0000256" key="2">
    <source>
        <dbReference type="ARBA" id="ARBA00004613"/>
    </source>
</evidence>
<dbReference type="PANTHER" id="PTHR11552:SF147">
    <property type="entry name" value="CHOLINE DEHYDROGENASE, MITOCHONDRIAL"/>
    <property type="match status" value="1"/>
</dbReference>
<sequence length="588" mass="63977">MVSYYPAILVLLLTFALWGAAPRVFVHAELLGHVDQLADKTFDFIIAGGGAAGSVLASRLSENPKFGVLLVEAGPDNVGVLEIMAPGLAFQIPRTYNWNFVSVPQRGLDNRAINIPRGHVLGGSTCINGMLYTRGSSDNYDNWARNVGDQQWSWKALWPYFKKHERWVAPVGNRSIEGQYDPKAHGYNGKTFVSLPTKGPDEHSFRCLNNTKLQPKLFPLTLDINGGKPVGLTWTQWSIGKGERSSAATSYLTPDVRRRPNLTILVNAYVTRVVPSSVNGPLDIRTVEIAPRAGGASKTLTAKKEVILSAGSFGTPRILLSSGIGNKTELDLIGVKVIHDLPDVGEGLTDHAAIEARWGTTATHLPPVDPAEALAEWQANRTGPLTMSSVSSPQLLWNRISSDSPVFKKYRDPAPGPNSPHIEMTLRSPGGPVTPESIVLLTPYSSQHPPSRRKLPMLTPPSNGMHISGGTVKINSTNPFDDPLIDYNFLGHPFDIEAFKEGIRLGKKFYSGPVWQGYRTSFLGPDPETLSEDEFLNAIKPMVSSWQHPVGTAAMSKRGSKQGVVNPDLRVKGVRGLRIVDASVIVSL</sequence>
<evidence type="ECO:0000256" key="14">
    <source>
        <dbReference type="ARBA" id="ARBA00034059"/>
    </source>
</evidence>
<feature type="chain" id="PRO_5002727031" description="pyranose dehydrogenase (acceptor)" evidence="16">
    <location>
        <begin position="29"/>
        <end position="588"/>
    </location>
</feature>
<gene>
    <name evidence="18" type="ORF">CC1G_03941</name>
</gene>
<proteinExistence type="inferred from homology"/>
<dbReference type="Pfam" id="PF05199">
    <property type="entry name" value="GMC_oxred_C"/>
    <property type="match status" value="1"/>
</dbReference>
<comment type="cofactor">
    <cofactor evidence="1 15">
        <name>FAD</name>
        <dbReference type="ChEBI" id="CHEBI:57692"/>
    </cofactor>
</comment>
<dbReference type="RefSeq" id="XP_001831050.2">
    <property type="nucleotide sequence ID" value="XM_001830998.2"/>
</dbReference>
<evidence type="ECO:0000256" key="15">
    <source>
        <dbReference type="PIRSR" id="PIRSR000137-2"/>
    </source>
</evidence>
<dbReference type="InterPro" id="IPR000172">
    <property type="entry name" value="GMC_OxRdtase_N"/>
</dbReference>
<comment type="caution">
    <text evidence="18">The sequence shown here is derived from an EMBL/GenBank/DDBJ whole genome shotgun (WGS) entry which is preliminary data.</text>
</comment>
<keyword evidence="6" id="KW-0964">Secreted</keyword>
<dbReference type="GeneID" id="6007506"/>
<keyword evidence="19" id="KW-1185">Reference proteome</keyword>
<reference evidence="18 19" key="1">
    <citation type="journal article" date="2010" name="Proc. Natl. Acad. Sci. U.S.A.">
        <title>Insights into evolution of multicellular fungi from the assembled chromosomes of the mushroom Coprinopsis cinerea (Coprinus cinereus).</title>
        <authorList>
            <person name="Stajich J.E."/>
            <person name="Wilke S.K."/>
            <person name="Ahren D."/>
            <person name="Au C.H."/>
            <person name="Birren B.W."/>
            <person name="Borodovsky M."/>
            <person name="Burns C."/>
            <person name="Canback B."/>
            <person name="Casselton L.A."/>
            <person name="Cheng C.K."/>
            <person name="Deng J."/>
            <person name="Dietrich F.S."/>
            <person name="Fargo D.C."/>
            <person name="Farman M.L."/>
            <person name="Gathman A.C."/>
            <person name="Goldberg J."/>
            <person name="Guigo R."/>
            <person name="Hoegger P.J."/>
            <person name="Hooker J.B."/>
            <person name="Huggins A."/>
            <person name="James T.Y."/>
            <person name="Kamada T."/>
            <person name="Kilaru S."/>
            <person name="Kodira C."/>
            <person name="Kues U."/>
            <person name="Kupfer D."/>
            <person name="Kwan H.S."/>
            <person name="Lomsadze A."/>
            <person name="Li W."/>
            <person name="Lilly W.W."/>
            <person name="Ma L.J."/>
            <person name="Mackey A.J."/>
            <person name="Manning G."/>
            <person name="Martin F."/>
            <person name="Muraguchi H."/>
            <person name="Natvig D.O."/>
            <person name="Palmerini H."/>
            <person name="Ramesh M.A."/>
            <person name="Rehmeyer C.J."/>
            <person name="Roe B.A."/>
            <person name="Shenoy N."/>
            <person name="Stanke M."/>
            <person name="Ter-Hovhannisyan V."/>
            <person name="Tunlid A."/>
            <person name="Velagapudi R."/>
            <person name="Vision T.J."/>
            <person name="Zeng Q."/>
            <person name="Zolan M.E."/>
            <person name="Pukkila P.J."/>
        </authorList>
    </citation>
    <scope>NUCLEOTIDE SEQUENCE [LARGE SCALE GENOMIC DNA]</scope>
    <source>
        <strain evidence="19">Okayama-7 / 130 / ATCC MYA-4618 / FGSC 9003</strain>
    </source>
</reference>
<evidence type="ECO:0000256" key="9">
    <source>
        <dbReference type="ARBA" id="ARBA00024699"/>
    </source>
</evidence>
<dbReference type="PIRSF" id="PIRSF000137">
    <property type="entry name" value="Alcohol_oxidase"/>
    <property type="match status" value="1"/>
</dbReference>
<dbReference type="PROSITE" id="PS00624">
    <property type="entry name" value="GMC_OXRED_2"/>
    <property type="match status" value="1"/>
</dbReference>
<comment type="catalytic activity">
    <reaction evidence="11">
        <text>pyranose + acceptor = pyranos-2,3-diulose + reduced acceptor.</text>
        <dbReference type="EC" id="1.1.99.29"/>
    </reaction>
</comment>
<comment type="catalytic activity">
    <reaction evidence="12">
        <text>pyranose + acceptor = pyranos-3-ulose + reduced acceptor.</text>
        <dbReference type="EC" id="1.1.99.29"/>
    </reaction>
</comment>
<dbReference type="SUPFAM" id="SSF51905">
    <property type="entry name" value="FAD/NAD(P)-binding domain"/>
    <property type="match status" value="1"/>
</dbReference>
<feature type="binding site" evidence="15">
    <location>
        <position position="270"/>
    </location>
    <ligand>
        <name>FAD</name>
        <dbReference type="ChEBI" id="CHEBI:57692"/>
    </ligand>
</feature>
<dbReference type="InterPro" id="IPR012132">
    <property type="entry name" value="GMC_OxRdtase"/>
</dbReference>
<dbReference type="EMBL" id="AACS02000007">
    <property type="protein sequence ID" value="EAU90672.2"/>
    <property type="molecule type" value="Genomic_DNA"/>
</dbReference>
<dbReference type="Gene3D" id="3.50.50.60">
    <property type="entry name" value="FAD/NAD(P)-binding domain"/>
    <property type="match status" value="1"/>
</dbReference>
<comment type="subunit">
    <text evidence="4">Monomer.</text>
</comment>
<protein>
    <recommendedName>
        <fullName evidence="5">pyranose dehydrogenase (acceptor)</fullName>
        <ecNumber evidence="5">1.1.99.29</ecNumber>
    </recommendedName>
</protein>
<feature type="binding site" evidence="15">
    <location>
        <position position="120"/>
    </location>
    <ligand>
        <name>FAD</name>
        <dbReference type="ChEBI" id="CHEBI:57692"/>
    </ligand>
</feature>
<dbReference type="InterPro" id="IPR007867">
    <property type="entry name" value="GMC_OxRtase_C"/>
</dbReference>
<evidence type="ECO:0000313" key="19">
    <source>
        <dbReference type="Proteomes" id="UP000001861"/>
    </source>
</evidence>
<evidence type="ECO:0000256" key="8">
    <source>
        <dbReference type="ARBA" id="ARBA00022827"/>
    </source>
</evidence>
<dbReference type="Proteomes" id="UP000001861">
    <property type="component" value="Unassembled WGS sequence"/>
</dbReference>
<dbReference type="PANTHER" id="PTHR11552">
    <property type="entry name" value="GLUCOSE-METHANOL-CHOLINE GMC OXIDOREDUCTASE"/>
    <property type="match status" value="1"/>
</dbReference>
<comment type="catalytic activity">
    <reaction evidence="10">
        <text>pyranose + acceptor = pyranos-2-ulose + reduced acceptor.</text>
        <dbReference type="EC" id="1.1.99.29"/>
    </reaction>
</comment>
<comment type="catalytic activity">
    <reaction evidence="13">
        <text>a pyranoside + acceptor = a pyranosid-3-ulose + reduced acceptor.</text>
        <dbReference type="EC" id="1.1.99.29"/>
    </reaction>
</comment>
<evidence type="ECO:0000256" key="16">
    <source>
        <dbReference type="SAM" id="SignalP"/>
    </source>
</evidence>
<dbReference type="GO" id="GO:0033718">
    <property type="term" value="F:pyranose dehydrogenase (acceptor) activity"/>
    <property type="evidence" value="ECO:0007669"/>
    <property type="project" value="UniProtKB-EC"/>
</dbReference>